<keyword evidence="2" id="KW-0677">Repeat</keyword>
<evidence type="ECO:0000256" key="5">
    <source>
        <dbReference type="PROSITE-ProRule" id="PRU00042"/>
    </source>
</evidence>
<feature type="region of interest" description="Disordered" evidence="6">
    <location>
        <begin position="1516"/>
        <end position="1572"/>
    </location>
</feature>
<evidence type="ECO:0000256" key="6">
    <source>
        <dbReference type="SAM" id="MobiDB-lite"/>
    </source>
</evidence>
<dbReference type="PANTHER" id="PTHR47166">
    <property type="entry name" value="ZINC FINGER PROTEIN 831"/>
    <property type="match status" value="1"/>
</dbReference>
<proteinExistence type="predicted"/>
<dbReference type="GO" id="GO:0008270">
    <property type="term" value="F:zinc ion binding"/>
    <property type="evidence" value="ECO:0007669"/>
    <property type="project" value="UniProtKB-KW"/>
</dbReference>
<comment type="caution">
    <text evidence="8">The sequence shown here is derived from an EMBL/GenBank/DDBJ whole genome shotgun (WGS) entry which is preliminary data.</text>
</comment>
<gene>
    <name evidence="8" type="ORF">NDU88_001564</name>
</gene>
<protein>
    <recommendedName>
        <fullName evidence="7">C2H2-type domain-containing protein</fullName>
    </recommendedName>
</protein>
<dbReference type="InterPro" id="IPR013087">
    <property type="entry name" value="Znf_C2H2_type"/>
</dbReference>
<organism evidence="8 9">
    <name type="scientific">Pleurodeles waltl</name>
    <name type="common">Iberian ribbed newt</name>
    <dbReference type="NCBI Taxonomy" id="8319"/>
    <lineage>
        <taxon>Eukaryota</taxon>
        <taxon>Metazoa</taxon>
        <taxon>Chordata</taxon>
        <taxon>Craniata</taxon>
        <taxon>Vertebrata</taxon>
        <taxon>Euteleostomi</taxon>
        <taxon>Amphibia</taxon>
        <taxon>Batrachia</taxon>
        <taxon>Caudata</taxon>
        <taxon>Salamandroidea</taxon>
        <taxon>Salamandridae</taxon>
        <taxon>Pleurodelinae</taxon>
        <taxon>Pleurodeles</taxon>
    </lineage>
</organism>
<dbReference type="PROSITE" id="PS50157">
    <property type="entry name" value="ZINC_FINGER_C2H2_2"/>
    <property type="match status" value="2"/>
</dbReference>
<keyword evidence="9" id="KW-1185">Reference proteome</keyword>
<dbReference type="PANTHER" id="PTHR47166:SF1">
    <property type="entry name" value="ZINC FINGER PROTEIN 831"/>
    <property type="match status" value="1"/>
</dbReference>
<feature type="compositionally biased region" description="Basic and acidic residues" evidence="6">
    <location>
        <begin position="1516"/>
        <end position="1531"/>
    </location>
</feature>
<feature type="compositionally biased region" description="Polar residues" evidence="6">
    <location>
        <begin position="342"/>
        <end position="354"/>
    </location>
</feature>
<accession>A0AAV7P4I2</accession>
<feature type="compositionally biased region" description="Polar residues" evidence="6">
    <location>
        <begin position="1776"/>
        <end position="1785"/>
    </location>
</feature>
<evidence type="ECO:0000259" key="7">
    <source>
        <dbReference type="PROSITE" id="PS50157"/>
    </source>
</evidence>
<evidence type="ECO:0000256" key="3">
    <source>
        <dbReference type="ARBA" id="ARBA00022771"/>
    </source>
</evidence>
<feature type="compositionally biased region" description="Polar residues" evidence="6">
    <location>
        <begin position="826"/>
        <end position="839"/>
    </location>
</feature>
<dbReference type="EMBL" id="JANPWB010000011">
    <property type="protein sequence ID" value="KAJ1123091.1"/>
    <property type="molecule type" value="Genomic_DNA"/>
</dbReference>
<name>A0AAV7P4I2_PLEWA</name>
<feature type="region of interest" description="Disordered" evidence="6">
    <location>
        <begin position="1309"/>
        <end position="1368"/>
    </location>
</feature>
<dbReference type="PROSITE" id="PS00028">
    <property type="entry name" value="ZINC_FINGER_C2H2_1"/>
    <property type="match status" value="2"/>
</dbReference>
<feature type="region of interest" description="Disordered" evidence="6">
    <location>
        <begin position="1764"/>
        <end position="1786"/>
    </location>
</feature>
<feature type="region of interest" description="Disordered" evidence="6">
    <location>
        <begin position="798"/>
        <end position="842"/>
    </location>
</feature>
<feature type="compositionally biased region" description="Basic and acidic residues" evidence="6">
    <location>
        <begin position="806"/>
        <end position="824"/>
    </location>
</feature>
<dbReference type="SMART" id="SM00355">
    <property type="entry name" value="ZnF_C2H2"/>
    <property type="match status" value="2"/>
</dbReference>
<feature type="compositionally biased region" description="Polar residues" evidence="6">
    <location>
        <begin position="638"/>
        <end position="670"/>
    </location>
</feature>
<sequence>MILNPIVHSEKIDLASALIQKQQTQTLTLNIVGTLPILSPGCSGSSVGSPGKCKNAGKYICKHCGRDCFKPSVLEKHIRSHTGERPFPCTTCGIAFKTQSNLYKHRRTQTHVNNARLSSESDSSILEEGAKVLEVGGEQHLTQSSGHVTEKMSQFSERGSYLNERLTHLNENVDHLEPSKDSHIDDIRPEIENNIEGTLSTADASLVPECTQVALANPKAKGTTACLDNINPREPSVDPQSMQTTPTHYVKKMLQEQRFSTVSRQVQLQSQQVTSSEKPLECPASERKLKKCESTDSGYLSHSDSMDQQTWPSSPLHSLCEQNSEAEEQEQNDSGPEDTGLNLPQMQHSEKTSSFPLEKKQLEEHISKLISQNKAVVDNTQLDNVRPRKTVLSKQGSIDLPMPYTYKDSFHFDIKPLGSNRKNNYSLCSAKSTFNPLEKSKPLFFHSVPTQFSTTIDCVPVTRSNSLPFVESIRNVREQMGNSKFNFLQNKPIDVSFPSLLHRGQFATSLLDSHNSHPRALVRQSAVDHLPSNRATDYSPAEDCIEDRTNKEGSATQCPSISKKNSRKKLKMFSQEKWQMYGDETFKKMYQKNNQEKAKKRRDDKESHLNDLASLVSQLQVEGSQGGFRSQAHPKAPATSSLGSSQTAEQPDNCTQNVRETSQWTGQGSFRNLSMISPRLDPAHKARWNKTVSIQGQSCRASPGFSESLNVGALTLNIGRPKSPQPQQVRRQSMTNLTTPGTITQLHPNVQHSSLAGLNAQSITGLDHGSRTSSKGDTSHKAFSQCVQTICRLEESEYGGRSSVEPLKEGGKLPSERKKVKVDDLGQQNQLNTHSSASSAKVGESIDTVAEARLYAILSPLELSHYREETKENFNGITRCVDGLACEKTHSQLSDSPVSKNTKGSFDGAGRLISTSHLVSQHSEVAVEQSSILEKHQTPSELKHSACTVGREHNLQALVCPPFSPQQGVIQSTALQQCAFSPKYLLKLPAVEFLCTTGREEGKVSQALSVAVTGSSLNIKNGSIKLPPSSVFPPKHTEQSVIVQPIDERETFLTGFPSTSLAMSIITCMAYSSYCKSSSYRDKSKVTCLQHGGSGKTECVKECSKTNTDQPVVKSNQTFPCRSLDKGTFLLPPDHEKKYELTHCLLRANCLNLASPYLCSGKPSEDKQEEPVGRCNPYTLCAGSIRDRPLDPDSSSGHTKIPTENALEPCRPVGAPVSHLVTIQQGKSFYSGKCSTEANINFPSLNTEMRMTWCCLARNLSCTAELKKDSNQLIFSPHSCLEQSNVEKPNSSCRVTVLSAVNTISHSANNSATTNVANAQESLEESPEQQHKGNPDTFTNSANASDQTAKNGESGQTEPTSTTTRCGSKELEITKNGCRGKQLRGHTRFKVNRLHKNLLLPHKMTTMRKKQHLPKMHNGLQKSRKFSCHGNTLKKISRRRGVNENISVVPARPPSEEQQSEEDKYTTGPPAEPGHTHLTREAGPGRANPGGQELSHRSGVLTQLTCPISIEKTVRPHAADISRATNERRNTATDLPAPSAPSPTTNSSNPSHSGPLPATFDGFISTPPSPVLQNPDLLECTESTLPGPDTSSCWHFTPDDSGASLQHLFDADPLVAGLGVSEVRDNNSKKETDGMALTRQRLGAPVTETHVWMGRTEVETTEIPCPSAEKDTLLGVCTTCSLPSELMDTAVPTIPGYCGIFCNSEEAGDAAVGIPTACQDECDTFDCWREGTVTYQVTQNKLCEASPSLMGSLHLVRTSDMAQRSTKKRSLEMTRKQTQVEYTDTSSDDDRLVIEIEN</sequence>
<evidence type="ECO:0000256" key="1">
    <source>
        <dbReference type="ARBA" id="ARBA00022723"/>
    </source>
</evidence>
<reference evidence="8" key="1">
    <citation type="journal article" date="2022" name="bioRxiv">
        <title>Sequencing and chromosome-scale assembly of the giantPleurodeles waltlgenome.</title>
        <authorList>
            <person name="Brown T."/>
            <person name="Elewa A."/>
            <person name="Iarovenko S."/>
            <person name="Subramanian E."/>
            <person name="Araus A.J."/>
            <person name="Petzold A."/>
            <person name="Susuki M."/>
            <person name="Suzuki K.-i.T."/>
            <person name="Hayashi T."/>
            <person name="Toyoda A."/>
            <person name="Oliveira C."/>
            <person name="Osipova E."/>
            <person name="Leigh N.D."/>
            <person name="Simon A."/>
            <person name="Yun M.H."/>
        </authorList>
    </citation>
    <scope>NUCLEOTIDE SEQUENCE</scope>
    <source>
        <strain evidence="8">20211129_DDA</strain>
        <tissue evidence="8">Liver</tissue>
    </source>
</reference>
<feature type="domain" description="C2H2-type" evidence="7">
    <location>
        <begin position="87"/>
        <end position="116"/>
    </location>
</feature>
<keyword evidence="1" id="KW-0479">Metal-binding</keyword>
<dbReference type="FunFam" id="3.30.160.60:FF:000710">
    <property type="entry name" value="Zinc finger protein 768"/>
    <property type="match status" value="1"/>
</dbReference>
<feature type="region of interest" description="Disordered" evidence="6">
    <location>
        <begin position="621"/>
        <end position="670"/>
    </location>
</feature>
<evidence type="ECO:0000256" key="2">
    <source>
        <dbReference type="ARBA" id="ARBA00022737"/>
    </source>
</evidence>
<feature type="compositionally biased region" description="Low complexity" evidence="6">
    <location>
        <begin position="1309"/>
        <end position="1319"/>
    </location>
</feature>
<feature type="compositionally biased region" description="Polar residues" evidence="6">
    <location>
        <begin position="1336"/>
        <end position="1366"/>
    </location>
</feature>
<dbReference type="Pfam" id="PF00096">
    <property type="entry name" value="zf-C2H2"/>
    <property type="match status" value="1"/>
</dbReference>
<dbReference type="Gene3D" id="3.30.160.60">
    <property type="entry name" value="Classic Zinc Finger"/>
    <property type="match status" value="2"/>
</dbReference>
<feature type="region of interest" description="Disordered" evidence="6">
    <location>
        <begin position="1438"/>
        <end position="1496"/>
    </location>
</feature>
<evidence type="ECO:0000313" key="8">
    <source>
        <dbReference type="EMBL" id="KAJ1123091.1"/>
    </source>
</evidence>
<keyword evidence="3 5" id="KW-0863">Zinc-finger</keyword>
<dbReference type="Proteomes" id="UP001066276">
    <property type="component" value="Chromosome 7"/>
</dbReference>
<evidence type="ECO:0000256" key="4">
    <source>
        <dbReference type="ARBA" id="ARBA00022833"/>
    </source>
</evidence>
<feature type="compositionally biased region" description="Polar residues" evidence="6">
    <location>
        <begin position="552"/>
        <end position="563"/>
    </location>
</feature>
<dbReference type="InterPro" id="IPR036236">
    <property type="entry name" value="Znf_C2H2_sf"/>
</dbReference>
<keyword evidence="4" id="KW-0862">Zinc</keyword>
<feature type="region of interest" description="Disordered" evidence="6">
    <location>
        <begin position="268"/>
        <end position="354"/>
    </location>
</feature>
<dbReference type="SUPFAM" id="SSF57667">
    <property type="entry name" value="beta-beta-alpha zinc fingers"/>
    <property type="match status" value="1"/>
</dbReference>
<feature type="region of interest" description="Disordered" evidence="6">
    <location>
        <begin position="548"/>
        <end position="569"/>
    </location>
</feature>
<feature type="domain" description="C2H2-type" evidence="7">
    <location>
        <begin position="59"/>
        <end position="86"/>
    </location>
</feature>
<feature type="compositionally biased region" description="Basic and acidic residues" evidence="6">
    <location>
        <begin position="278"/>
        <end position="294"/>
    </location>
</feature>
<feature type="compositionally biased region" description="Polar residues" evidence="6">
    <location>
        <begin position="295"/>
        <end position="316"/>
    </location>
</feature>
<feature type="compositionally biased region" description="Low complexity" evidence="6">
    <location>
        <begin position="1542"/>
        <end position="1551"/>
    </location>
</feature>
<evidence type="ECO:0000313" key="9">
    <source>
        <dbReference type="Proteomes" id="UP001066276"/>
    </source>
</evidence>